<proteinExistence type="predicted"/>
<dbReference type="Gene3D" id="2.60.40.680">
    <property type="match status" value="1"/>
</dbReference>
<dbReference type="SMART" id="SM00089">
    <property type="entry name" value="PKD"/>
    <property type="match status" value="2"/>
</dbReference>
<feature type="domain" description="PKD" evidence="1">
    <location>
        <begin position="307"/>
        <end position="376"/>
    </location>
</feature>
<dbReference type="InterPro" id="IPR022409">
    <property type="entry name" value="PKD/Chitinase_dom"/>
</dbReference>
<reference evidence="3" key="1">
    <citation type="submission" date="2018-05" db="EMBL/GenBank/DDBJ databases">
        <authorList>
            <person name="Lanie J.A."/>
            <person name="Ng W.-L."/>
            <person name="Kazmierczak K.M."/>
            <person name="Andrzejewski T.M."/>
            <person name="Davidsen T.M."/>
            <person name="Wayne K.J."/>
            <person name="Tettelin H."/>
            <person name="Glass J.I."/>
            <person name="Rusch D."/>
            <person name="Podicherti R."/>
            <person name="Tsui H.-C.T."/>
            <person name="Winkler M.E."/>
        </authorList>
    </citation>
    <scope>NUCLEOTIDE SEQUENCE</scope>
</reference>
<dbReference type="SUPFAM" id="SSF63446">
    <property type="entry name" value="Type I dockerin domain"/>
    <property type="match status" value="1"/>
</dbReference>
<dbReference type="GO" id="GO:0000272">
    <property type="term" value="P:polysaccharide catabolic process"/>
    <property type="evidence" value="ECO:0007669"/>
    <property type="project" value="InterPro"/>
</dbReference>
<dbReference type="Gene3D" id="1.10.1330.10">
    <property type="entry name" value="Dockerin domain"/>
    <property type="match status" value="1"/>
</dbReference>
<dbReference type="InterPro" id="IPR035986">
    <property type="entry name" value="PKD_dom_sf"/>
</dbReference>
<feature type="non-terminal residue" evidence="3">
    <location>
        <position position="1"/>
    </location>
</feature>
<evidence type="ECO:0000313" key="3">
    <source>
        <dbReference type="EMBL" id="SVB34834.1"/>
    </source>
</evidence>
<evidence type="ECO:0008006" key="4">
    <source>
        <dbReference type="Google" id="ProtNLM"/>
    </source>
</evidence>
<dbReference type="Pfam" id="PF18911">
    <property type="entry name" value="PKD_4"/>
    <property type="match status" value="2"/>
</dbReference>
<dbReference type="SUPFAM" id="SSF49299">
    <property type="entry name" value="PKD domain"/>
    <property type="match status" value="2"/>
</dbReference>
<feature type="non-terminal residue" evidence="3">
    <location>
        <position position="611"/>
    </location>
</feature>
<accession>A0A382D9Z1</accession>
<dbReference type="InterPro" id="IPR013783">
    <property type="entry name" value="Ig-like_fold"/>
</dbReference>
<dbReference type="InterPro" id="IPR036439">
    <property type="entry name" value="Dockerin_dom_sf"/>
</dbReference>
<dbReference type="PROSITE" id="PS51766">
    <property type="entry name" value="DOCKERIN"/>
    <property type="match status" value="1"/>
</dbReference>
<dbReference type="InterPro" id="IPR016134">
    <property type="entry name" value="Dockerin_dom"/>
</dbReference>
<dbReference type="PANTHER" id="PTHR36842:SF1">
    <property type="entry name" value="PROTEIN TOLB"/>
    <property type="match status" value="1"/>
</dbReference>
<dbReference type="CDD" id="cd00146">
    <property type="entry name" value="PKD"/>
    <property type="match status" value="2"/>
</dbReference>
<protein>
    <recommendedName>
        <fullName evidence="4">PKD domain-containing protein</fullName>
    </recommendedName>
</protein>
<organism evidence="3">
    <name type="scientific">marine metagenome</name>
    <dbReference type="NCBI Taxonomy" id="408172"/>
    <lineage>
        <taxon>unclassified sequences</taxon>
        <taxon>metagenomes</taxon>
        <taxon>ecological metagenomes</taxon>
    </lineage>
</organism>
<dbReference type="InterPro" id="IPR000601">
    <property type="entry name" value="PKD_dom"/>
</dbReference>
<feature type="domain" description="Dockerin" evidence="2">
    <location>
        <begin position="477"/>
        <end position="545"/>
    </location>
</feature>
<dbReference type="AlphaFoldDB" id="A0A382D9Z1"/>
<name>A0A382D9Z1_9ZZZZ</name>
<dbReference type="PROSITE" id="PS50093">
    <property type="entry name" value="PKD"/>
    <property type="match status" value="2"/>
</dbReference>
<dbReference type="Gene3D" id="2.60.40.10">
    <property type="entry name" value="Immunoglobulins"/>
    <property type="match status" value="2"/>
</dbReference>
<sequence length="611" mass="67481">WEWYPENGGSGFPSFMIAEDGANVDYSDSIFHSYDGSNFLKMWGLYDGQENSENNVFQTYFINGNEDDVVEPGQKYKIESMILTHQDAWIGQNGGNNYVQLFAKYFTSDWGWLGGDFSEHFDNSFEWNVWHPMSVVSTVPENTEIVQFGVMLTQPSSDDHGNVCVDNLTAFLMEHIILNPSIEHTVHGDTALVEIQISGILPSLSSIDLSFSGFQDKLIFHDIVTDGYMFGNLGWFTQVNNTEELLITASAGANLITGNGVIFALELIVPDTLSTQFVPIVISDFLGNTDIIYGTFSNGGVEVVWEPTANFISDTTTGYLPLVISFTDTSEIGTYPINQWAWNFGDDSTANGADVQHTYTQEGQYTVTLTVTDEFGLSDTLAMVDYIDALHPIYPVAGFSASVTSGDYPLSVTFTDTSNMGTYEINNWWWDFGNDSTGSGSNVSMTYQRPGEFDVTLTITDEYGLSDTLITSSLIQVDTTFGDVDWNTAVQSFDASLILQDLVEIIELDSLQMLIGDVSGDSSLSTLDATLILQYVVGLIDALPYIPDNQYLATGDLTMSDQGADPDMQIEIPIHISNGTNIYGFTGTINYDHTILNYDTLLLSDYLEGYL</sequence>
<dbReference type="PANTHER" id="PTHR36842">
    <property type="entry name" value="PROTEIN TOLB HOMOLOG"/>
    <property type="match status" value="1"/>
</dbReference>
<evidence type="ECO:0000259" key="2">
    <source>
        <dbReference type="PROSITE" id="PS51766"/>
    </source>
</evidence>
<evidence type="ECO:0000259" key="1">
    <source>
        <dbReference type="PROSITE" id="PS50093"/>
    </source>
</evidence>
<dbReference type="EMBL" id="UINC01038189">
    <property type="protein sequence ID" value="SVB34834.1"/>
    <property type="molecule type" value="Genomic_DNA"/>
</dbReference>
<feature type="domain" description="PKD" evidence="1">
    <location>
        <begin position="395"/>
        <end position="477"/>
    </location>
</feature>
<dbReference type="CDD" id="cd14256">
    <property type="entry name" value="Dockerin_I"/>
    <property type="match status" value="1"/>
</dbReference>
<gene>
    <name evidence="3" type="ORF">METZ01_LOCUS187688</name>
</gene>